<feature type="domain" description="Retrotransposon gag" evidence="2">
    <location>
        <begin position="59"/>
        <end position="149"/>
    </location>
</feature>
<proteinExistence type="predicted"/>
<sequence>MWRAIKGKNKIDFLDGSIPKPKKEDPSFGAWDRCNTFVLSWINLSLNTEIAQSVMWINVASDLWNDLKKRFYQGDKFRIAKLDEELFSMKQGELSVTSYFTKLKAIWEELENFRPIPNCQCAVECSCLSIIRDYRKDTYVVRFLRGLNEQYSSVKSQIMLNDPLPNIEDVFAKLLQQERQLLNIDIFDSKALFSASDQGMNSANFVEGQGSKGRGRGNRGRGNGGRDRGNSSKLYSHCGKTGHLVDVCYKKHSYPPHLKQQYSSNVANNVTAAAENDEDSEVVALYREESEGPSANFTLEQKEALLALLQPHGAKTQSIHSVNQAVTDQDTGPDYFEDDWSS</sequence>
<dbReference type="Pfam" id="PF03732">
    <property type="entry name" value="Retrotrans_gag"/>
    <property type="match status" value="1"/>
</dbReference>
<organism evidence="3 4">
    <name type="scientific">Stylosanthes scabra</name>
    <dbReference type="NCBI Taxonomy" id="79078"/>
    <lineage>
        <taxon>Eukaryota</taxon>
        <taxon>Viridiplantae</taxon>
        <taxon>Streptophyta</taxon>
        <taxon>Embryophyta</taxon>
        <taxon>Tracheophyta</taxon>
        <taxon>Spermatophyta</taxon>
        <taxon>Magnoliopsida</taxon>
        <taxon>eudicotyledons</taxon>
        <taxon>Gunneridae</taxon>
        <taxon>Pentapetalae</taxon>
        <taxon>rosids</taxon>
        <taxon>fabids</taxon>
        <taxon>Fabales</taxon>
        <taxon>Fabaceae</taxon>
        <taxon>Papilionoideae</taxon>
        <taxon>50 kb inversion clade</taxon>
        <taxon>dalbergioids sensu lato</taxon>
        <taxon>Dalbergieae</taxon>
        <taxon>Pterocarpus clade</taxon>
        <taxon>Stylosanthes</taxon>
    </lineage>
</organism>
<feature type="region of interest" description="Disordered" evidence="1">
    <location>
        <begin position="204"/>
        <end position="233"/>
    </location>
</feature>
<feature type="region of interest" description="Disordered" evidence="1">
    <location>
        <begin position="316"/>
        <end position="342"/>
    </location>
</feature>
<dbReference type="EMBL" id="JASCZI010092454">
    <property type="protein sequence ID" value="MED6152382.1"/>
    <property type="molecule type" value="Genomic_DNA"/>
</dbReference>
<dbReference type="InterPro" id="IPR005162">
    <property type="entry name" value="Retrotrans_gag_dom"/>
</dbReference>
<dbReference type="PANTHER" id="PTHR37610:SF55">
    <property type="entry name" value="RETROTRANSPOSON COPIA-LIKE N-TERMINAL DOMAIN-CONTAINING PROTEIN"/>
    <property type="match status" value="1"/>
</dbReference>
<feature type="compositionally biased region" description="Polar residues" evidence="1">
    <location>
        <begin position="316"/>
        <end position="330"/>
    </location>
</feature>
<evidence type="ECO:0000313" key="3">
    <source>
        <dbReference type="EMBL" id="MED6152382.1"/>
    </source>
</evidence>
<comment type="caution">
    <text evidence="3">The sequence shown here is derived from an EMBL/GenBank/DDBJ whole genome shotgun (WGS) entry which is preliminary data.</text>
</comment>
<accession>A0ABU6TV86</accession>
<protein>
    <recommendedName>
        <fullName evidence="2">Retrotransposon gag domain-containing protein</fullName>
    </recommendedName>
</protein>
<evidence type="ECO:0000256" key="1">
    <source>
        <dbReference type="SAM" id="MobiDB-lite"/>
    </source>
</evidence>
<reference evidence="3 4" key="1">
    <citation type="journal article" date="2023" name="Plants (Basel)">
        <title>Bridging the Gap: Combining Genomics and Transcriptomics Approaches to Understand Stylosanthes scabra, an Orphan Legume from the Brazilian Caatinga.</title>
        <authorList>
            <person name="Ferreira-Neto J.R.C."/>
            <person name="da Silva M.D."/>
            <person name="Binneck E."/>
            <person name="de Melo N.F."/>
            <person name="da Silva R.H."/>
            <person name="de Melo A.L.T.M."/>
            <person name="Pandolfi V."/>
            <person name="Bustamante F.O."/>
            <person name="Brasileiro-Vidal A.C."/>
            <person name="Benko-Iseppon A.M."/>
        </authorList>
    </citation>
    <scope>NUCLEOTIDE SEQUENCE [LARGE SCALE GENOMIC DNA]</scope>
    <source>
        <tissue evidence="3">Leaves</tissue>
    </source>
</reference>
<dbReference type="Proteomes" id="UP001341840">
    <property type="component" value="Unassembled WGS sequence"/>
</dbReference>
<dbReference type="PANTHER" id="PTHR37610">
    <property type="entry name" value="CCHC-TYPE DOMAIN-CONTAINING PROTEIN"/>
    <property type="match status" value="1"/>
</dbReference>
<evidence type="ECO:0000259" key="2">
    <source>
        <dbReference type="Pfam" id="PF03732"/>
    </source>
</evidence>
<evidence type="ECO:0000313" key="4">
    <source>
        <dbReference type="Proteomes" id="UP001341840"/>
    </source>
</evidence>
<name>A0ABU6TV86_9FABA</name>
<keyword evidence="4" id="KW-1185">Reference proteome</keyword>
<gene>
    <name evidence="3" type="ORF">PIB30_117256</name>
</gene>